<proteinExistence type="predicted"/>
<protein>
    <recommendedName>
        <fullName evidence="3">Cyclic lactone autoinducer peptide</fullName>
    </recommendedName>
</protein>
<dbReference type="RefSeq" id="WP_271714738.1">
    <property type="nucleotide sequence ID" value="NZ_AP024169.1"/>
</dbReference>
<dbReference type="NCBIfam" id="TIGR04223">
    <property type="entry name" value="quorum_AgrD"/>
    <property type="match status" value="1"/>
</dbReference>
<evidence type="ECO:0008006" key="3">
    <source>
        <dbReference type="Google" id="ProtNLM"/>
    </source>
</evidence>
<dbReference type="Proteomes" id="UP000595897">
    <property type="component" value="Chromosome"/>
</dbReference>
<organism evidence="1 2">
    <name type="scientific">Anaeromicropila herbilytica</name>
    <dbReference type="NCBI Taxonomy" id="2785025"/>
    <lineage>
        <taxon>Bacteria</taxon>
        <taxon>Bacillati</taxon>
        <taxon>Bacillota</taxon>
        <taxon>Clostridia</taxon>
        <taxon>Lachnospirales</taxon>
        <taxon>Lachnospiraceae</taxon>
        <taxon>Anaeromicropila</taxon>
    </lineage>
</organism>
<dbReference type="EMBL" id="AP024169">
    <property type="protein sequence ID" value="BCN29465.1"/>
    <property type="molecule type" value="Genomic_DNA"/>
</dbReference>
<keyword evidence="2" id="KW-1185">Reference proteome</keyword>
<dbReference type="AlphaFoldDB" id="A0A7R7EIR4"/>
<evidence type="ECO:0000313" key="1">
    <source>
        <dbReference type="EMBL" id="BCN29465.1"/>
    </source>
</evidence>
<sequence>MKGLNDSVAKLNNIALKLVKQNVNSACFWISHQPKVPDAAKKFRKF</sequence>
<gene>
    <name evidence="1" type="ORF">bsdtb5_07600</name>
</gene>
<dbReference type="KEGG" id="ahb:bsdtb5_07600"/>
<name>A0A7R7EIR4_9FIRM</name>
<evidence type="ECO:0000313" key="2">
    <source>
        <dbReference type="Proteomes" id="UP000595897"/>
    </source>
</evidence>
<reference evidence="1 2" key="1">
    <citation type="submission" date="2020-11" db="EMBL/GenBank/DDBJ databases">
        <title>Draft genome sequencing of a Lachnospiraceae strain isolated from anoxic soil subjected to BSD treatment.</title>
        <authorList>
            <person name="Uek A."/>
            <person name="Tonouchi A."/>
        </authorList>
    </citation>
    <scope>NUCLEOTIDE SEQUENCE [LARGE SCALE GENOMIC DNA]</scope>
    <source>
        <strain evidence="1 2">TB5</strain>
    </source>
</reference>
<accession>A0A7R7EIR4</accession>
<dbReference type="InterPro" id="IPR009229">
    <property type="entry name" value="AgrD"/>
</dbReference>